<protein>
    <submittedName>
        <fullName evidence="3">PX-associated, sorting nexin 13</fullName>
    </submittedName>
</protein>
<evidence type="ECO:0000256" key="1">
    <source>
        <dbReference type="SAM" id="MobiDB-lite"/>
    </source>
</evidence>
<dbReference type="InterPro" id="IPR003114">
    <property type="entry name" value="Phox_assoc"/>
</dbReference>
<dbReference type="AlphaFoldDB" id="A0A0F7SEF2"/>
<accession>A0A0F7SEF2</accession>
<feature type="compositionally biased region" description="Low complexity" evidence="1">
    <location>
        <begin position="11"/>
        <end position="30"/>
    </location>
</feature>
<organism evidence="3">
    <name type="scientific">Phaffia rhodozyma</name>
    <name type="common">Yeast</name>
    <name type="synonym">Xanthophyllomyces dendrorhous</name>
    <dbReference type="NCBI Taxonomy" id="264483"/>
    <lineage>
        <taxon>Eukaryota</taxon>
        <taxon>Fungi</taxon>
        <taxon>Dikarya</taxon>
        <taxon>Basidiomycota</taxon>
        <taxon>Agaricomycotina</taxon>
        <taxon>Tremellomycetes</taxon>
        <taxon>Cystofilobasidiales</taxon>
        <taxon>Mrakiaceae</taxon>
        <taxon>Phaffia</taxon>
    </lineage>
</organism>
<feature type="region of interest" description="Disordered" evidence="1">
    <location>
        <begin position="1"/>
        <end position="30"/>
    </location>
</feature>
<evidence type="ECO:0000259" key="2">
    <source>
        <dbReference type="PROSITE" id="PS51207"/>
    </source>
</evidence>
<proteinExistence type="predicted"/>
<name>A0A0F7SEF2_PHARH</name>
<reference evidence="3" key="1">
    <citation type="submission" date="2014-08" db="EMBL/GenBank/DDBJ databases">
        <authorList>
            <person name="Sharma Rahul"/>
            <person name="Thines Marco"/>
        </authorList>
    </citation>
    <scope>NUCLEOTIDE SEQUENCE</scope>
</reference>
<feature type="domain" description="PXA" evidence="2">
    <location>
        <begin position="58"/>
        <end position="242"/>
    </location>
</feature>
<dbReference type="Pfam" id="PF02194">
    <property type="entry name" value="PXA"/>
    <property type="match status" value="1"/>
</dbReference>
<dbReference type="PROSITE" id="PS51207">
    <property type="entry name" value="PXA"/>
    <property type="match status" value="1"/>
</dbReference>
<dbReference type="EMBL" id="LN483167">
    <property type="protein sequence ID" value="CDZ96696.1"/>
    <property type="molecule type" value="Genomic_DNA"/>
</dbReference>
<sequence>MPTSPLPAFRSTLPSLSAPSLSSSSSPSSSVHPLVRKLLFPQLDPASPIPPIFSDAHLKELNNELYLFIALALRGYINPWYAKITPRDRDFLPRVTQVLVHVLCILPSRLSTRDTIVPFLLIHLPTVLTEHWRTTRVSLSLAQLHPPLSVEVFYHRIHPHVGISIGHSADKDGDDLINPVYWTCLAEGILKILLPAGDSGSELETVILREVLGRVVLGAVGRKFVQSSFWWSIGLGLLGTNNRPSGSEENESSQHFDQSLDASSHSRPSLWQALLNGLLLVLGIVQSIFVFGRNTFQALKTLRNLMSTCPPGRNRDLMVDHGWVLGPWVECVGLLLGLNDTLVGRVLWIWIEGLARLVCVLGGDRLIPHLLSIQLSSPELPTMLVIKLRSILFSNQGYPGPPVPDLSAEEQTALQVLLERVLEEKTPSSSSECSPIHELLVPLENDRLNAHLLLSIIDCFVLGVFPELGVGANEK</sequence>
<evidence type="ECO:0000313" key="3">
    <source>
        <dbReference type="EMBL" id="CDZ96696.1"/>
    </source>
</evidence>
<dbReference type="SMART" id="SM00313">
    <property type="entry name" value="PXA"/>
    <property type="match status" value="1"/>
</dbReference>